<accession>A0A0K2TMF5</accession>
<reference evidence="1" key="1">
    <citation type="submission" date="2014-05" db="EMBL/GenBank/DDBJ databases">
        <authorList>
            <person name="Chronopoulou M."/>
        </authorList>
    </citation>
    <scope>NUCLEOTIDE SEQUENCE</scope>
    <source>
        <tissue evidence="1">Whole organism</tissue>
    </source>
</reference>
<organism evidence="1">
    <name type="scientific">Lepeophtheirus salmonis</name>
    <name type="common">Salmon louse</name>
    <name type="synonym">Caligus salmonis</name>
    <dbReference type="NCBI Taxonomy" id="72036"/>
    <lineage>
        <taxon>Eukaryota</taxon>
        <taxon>Metazoa</taxon>
        <taxon>Ecdysozoa</taxon>
        <taxon>Arthropoda</taxon>
        <taxon>Crustacea</taxon>
        <taxon>Multicrustacea</taxon>
        <taxon>Hexanauplia</taxon>
        <taxon>Copepoda</taxon>
        <taxon>Siphonostomatoida</taxon>
        <taxon>Caligidae</taxon>
        <taxon>Lepeophtheirus</taxon>
    </lineage>
</organism>
<protein>
    <submittedName>
        <fullName evidence="1">Uncharacterized protein</fullName>
    </submittedName>
</protein>
<dbReference type="AlphaFoldDB" id="A0A0K2TMF5"/>
<sequence length="50" mass="6093">MGQFPMTISLPDEKAKKIQNLAAKFRLTLRLWEFSYKSRRCVWYLRPQVF</sequence>
<proteinExistence type="predicted"/>
<name>A0A0K2TMF5_LEPSM</name>
<evidence type="ECO:0000313" key="1">
    <source>
        <dbReference type="EMBL" id="CDW26631.1"/>
    </source>
</evidence>
<dbReference type="EMBL" id="HACA01009270">
    <property type="protein sequence ID" value="CDW26631.1"/>
    <property type="molecule type" value="Transcribed_RNA"/>
</dbReference>